<organism evidence="2 3">
    <name type="scientific">Blastococcus saxobsidens</name>
    <dbReference type="NCBI Taxonomy" id="138336"/>
    <lineage>
        <taxon>Bacteria</taxon>
        <taxon>Bacillati</taxon>
        <taxon>Actinomycetota</taxon>
        <taxon>Actinomycetes</taxon>
        <taxon>Geodermatophilales</taxon>
        <taxon>Geodermatophilaceae</taxon>
        <taxon>Blastococcus</taxon>
    </lineage>
</organism>
<dbReference type="RefSeq" id="WP_104530528.1">
    <property type="nucleotide sequence ID" value="NZ_POQT01000061.1"/>
</dbReference>
<sequence length="141" mass="14855">MSETSSPGDGAGNPAPPGGDVYDWYQRGRQLLADRHPDAAATLLARAADAEPGSRSIREALARAQYDAGRYADAIDSFTELIGNNPADDYAHFGLGLAADKAGDLVLAAEHLALAVAMRPDLPHYGRALRAVRARVTRSSA</sequence>
<proteinExistence type="predicted"/>
<reference evidence="2 3" key="1">
    <citation type="submission" date="2019-02" db="EMBL/GenBank/DDBJ databases">
        <title>Sequencing the genomes of 1000 actinobacteria strains.</title>
        <authorList>
            <person name="Klenk H.-P."/>
        </authorList>
    </citation>
    <scope>NUCLEOTIDE SEQUENCE [LARGE SCALE GENOMIC DNA]</scope>
    <source>
        <strain evidence="2 3">DSM 44509</strain>
    </source>
</reference>
<dbReference type="AlphaFoldDB" id="A0A4Q7Y4Q9"/>
<dbReference type="Proteomes" id="UP000292507">
    <property type="component" value="Unassembled WGS sequence"/>
</dbReference>
<feature type="region of interest" description="Disordered" evidence="1">
    <location>
        <begin position="1"/>
        <end position="20"/>
    </location>
</feature>
<keyword evidence="3" id="KW-1185">Reference proteome</keyword>
<accession>A0A4Q7Y4Q9</accession>
<gene>
    <name evidence="2" type="ORF">BKA19_1273</name>
</gene>
<dbReference type="OrthoDB" id="5243764at2"/>
<protein>
    <submittedName>
        <fullName evidence="2">Tetratricopeptide repeat protein</fullName>
    </submittedName>
</protein>
<comment type="caution">
    <text evidence="2">The sequence shown here is derived from an EMBL/GenBank/DDBJ whole genome shotgun (WGS) entry which is preliminary data.</text>
</comment>
<dbReference type="EMBL" id="SHKV01000001">
    <property type="protein sequence ID" value="RZU31598.1"/>
    <property type="molecule type" value="Genomic_DNA"/>
</dbReference>
<evidence type="ECO:0000256" key="1">
    <source>
        <dbReference type="SAM" id="MobiDB-lite"/>
    </source>
</evidence>
<dbReference type="SUPFAM" id="SSF48452">
    <property type="entry name" value="TPR-like"/>
    <property type="match status" value="1"/>
</dbReference>
<evidence type="ECO:0000313" key="3">
    <source>
        <dbReference type="Proteomes" id="UP000292507"/>
    </source>
</evidence>
<name>A0A4Q7Y4Q9_9ACTN</name>
<dbReference type="Pfam" id="PF13432">
    <property type="entry name" value="TPR_16"/>
    <property type="match status" value="1"/>
</dbReference>
<dbReference type="InterPro" id="IPR011990">
    <property type="entry name" value="TPR-like_helical_dom_sf"/>
</dbReference>
<dbReference type="Gene3D" id="1.25.40.10">
    <property type="entry name" value="Tetratricopeptide repeat domain"/>
    <property type="match status" value="1"/>
</dbReference>
<evidence type="ECO:0000313" key="2">
    <source>
        <dbReference type="EMBL" id="RZU31598.1"/>
    </source>
</evidence>